<dbReference type="Pfam" id="PF02472">
    <property type="entry name" value="ExbD"/>
    <property type="match status" value="1"/>
</dbReference>
<keyword evidence="3" id="KW-1003">Cell membrane</keyword>
<dbReference type="InterPro" id="IPR003400">
    <property type="entry name" value="ExbD"/>
</dbReference>
<dbReference type="Gene3D" id="3.30.420.270">
    <property type="match status" value="1"/>
</dbReference>
<evidence type="ECO:0000313" key="10">
    <source>
        <dbReference type="Proteomes" id="UP000230052"/>
    </source>
</evidence>
<dbReference type="PANTHER" id="PTHR30558">
    <property type="entry name" value="EXBD MEMBRANE COMPONENT OF PMF-DRIVEN MACROMOLECULE IMPORT SYSTEM"/>
    <property type="match status" value="1"/>
</dbReference>
<organism evidence="9 10">
    <name type="scientific">Candidatus Aquitaenariimonas noxiae</name>
    <dbReference type="NCBI Taxonomy" id="1974741"/>
    <lineage>
        <taxon>Bacteria</taxon>
        <taxon>Pseudomonadati</taxon>
        <taxon>Candidatus Omnitrophota</taxon>
        <taxon>Candidatus Aquitaenariimonas</taxon>
    </lineage>
</organism>
<proteinExistence type="inferred from homology"/>
<keyword evidence="7" id="KW-0653">Protein transport</keyword>
<dbReference type="GO" id="GO:0022857">
    <property type="term" value="F:transmembrane transporter activity"/>
    <property type="evidence" value="ECO:0007669"/>
    <property type="project" value="InterPro"/>
</dbReference>
<evidence type="ECO:0000256" key="1">
    <source>
        <dbReference type="ARBA" id="ARBA00004162"/>
    </source>
</evidence>
<evidence type="ECO:0000256" key="8">
    <source>
        <dbReference type="SAM" id="Phobius"/>
    </source>
</evidence>
<dbReference type="Proteomes" id="UP000230052">
    <property type="component" value="Unassembled WGS sequence"/>
</dbReference>
<keyword evidence="7" id="KW-0813">Transport</keyword>
<keyword evidence="5 8" id="KW-1133">Transmembrane helix</keyword>
<dbReference type="AlphaFoldDB" id="A0A2J0KRH4"/>
<evidence type="ECO:0000313" key="9">
    <source>
        <dbReference type="EMBL" id="PIU40985.1"/>
    </source>
</evidence>
<accession>A0A2J0KRH4</accession>
<name>A0A2J0KRH4_9BACT</name>
<evidence type="ECO:0000256" key="6">
    <source>
        <dbReference type="ARBA" id="ARBA00023136"/>
    </source>
</evidence>
<dbReference type="EMBL" id="PEWV01000074">
    <property type="protein sequence ID" value="PIU40985.1"/>
    <property type="molecule type" value="Genomic_DNA"/>
</dbReference>
<dbReference type="GO" id="GO:0005886">
    <property type="term" value="C:plasma membrane"/>
    <property type="evidence" value="ECO:0007669"/>
    <property type="project" value="UniProtKB-SubCell"/>
</dbReference>
<sequence length="130" mass="14805">MVSLESVTMTDIVLNMFIFFFISFSLLYTFSPNRVQKLEVKLPEAKNLTPITNQNQVDITITDKGDLYLDKELVTQRSLKEKMSSMHKNNPNINVILHSDKTVQFKEVVKVLDTLSELGVKNLNIAAVTE</sequence>
<evidence type="ECO:0008006" key="11">
    <source>
        <dbReference type="Google" id="ProtNLM"/>
    </source>
</evidence>
<comment type="similarity">
    <text evidence="2 7">Belongs to the ExbD/TolR family.</text>
</comment>
<evidence type="ECO:0000256" key="4">
    <source>
        <dbReference type="ARBA" id="ARBA00022692"/>
    </source>
</evidence>
<feature type="transmembrane region" description="Helical" evidence="8">
    <location>
        <begin position="12"/>
        <end position="31"/>
    </location>
</feature>
<evidence type="ECO:0000256" key="2">
    <source>
        <dbReference type="ARBA" id="ARBA00005811"/>
    </source>
</evidence>
<dbReference type="GO" id="GO:0015031">
    <property type="term" value="P:protein transport"/>
    <property type="evidence" value="ECO:0007669"/>
    <property type="project" value="UniProtKB-KW"/>
</dbReference>
<keyword evidence="6 8" id="KW-0472">Membrane</keyword>
<keyword evidence="4 7" id="KW-0812">Transmembrane</keyword>
<comment type="subcellular location">
    <subcellularLocation>
        <location evidence="1">Cell membrane</location>
        <topology evidence="1">Single-pass membrane protein</topology>
    </subcellularLocation>
    <subcellularLocation>
        <location evidence="7">Cell membrane</location>
        <topology evidence="7">Single-pass type II membrane protein</topology>
    </subcellularLocation>
</comment>
<comment type="caution">
    <text evidence="9">The sequence shown here is derived from an EMBL/GenBank/DDBJ whole genome shotgun (WGS) entry which is preliminary data.</text>
</comment>
<evidence type="ECO:0000256" key="3">
    <source>
        <dbReference type="ARBA" id="ARBA00022475"/>
    </source>
</evidence>
<protein>
    <recommendedName>
        <fullName evidence="11">Biopolymer transporter ExbD</fullName>
    </recommendedName>
</protein>
<reference evidence="9 10" key="1">
    <citation type="submission" date="2017-09" db="EMBL/GenBank/DDBJ databases">
        <title>Depth-based differentiation of microbial function through sediment-hosted aquifers and enrichment of novel symbionts in the deep terrestrial subsurface.</title>
        <authorList>
            <person name="Probst A.J."/>
            <person name="Ladd B."/>
            <person name="Jarett J.K."/>
            <person name="Geller-Mcgrath D.E."/>
            <person name="Sieber C.M."/>
            <person name="Emerson J.B."/>
            <person name="Anantharaman K."/>
            <person name="Thomas B.C."/>
            <person name="Malmstrom R."/>
            <person name="Stieglmeier M."/>
            <person name="Klingl A."/>
            <person name="Woyke T."/>
            <person name="Ryan C.M."/>
            <person name="Banfield J.F."/>
        </authorList>
    </citation>
    <scope>NUCLEOTIDE SEQUENCE [LARGE SCALE GENOMIC DNA]</scope>
    <source>
        <strain evidence="9">CG07_land_8_20_14_0_80_42_15</strain>
    </source>
</reference>
<evidence type="ECO:0000256" key="7">
    <source>
        <dbReference type="RuleBase" id="RU003879"/>
    </source>
</evidence>
<gene>
    <name evidence="9" type="ORF">COS99_07930</name>
</gene>
<evidence type="ECO:0000256" key="5">
    <source>
        <dbReference type="ARBA" id="ARBA00022989"/>
    </source>
</evidence>